<dbReference type="EMBL" id="GBXM01096664">
    <property type="protein sequence ID" value="JAH11913.1"/>
    <property type="molecule type" value="Transcribed_RNA"/>
</dbReference>
<accession>A0A0E9Q744</accession>
<sequence>MCVCVVMCTELEVLMYAVKFQSMTNSCLFWELWSQRLPTGNLATVSSK</sequence>
<dbReference type="AlphaFoldDB" id="A0A0E9Q744"/>
<proteinExistence type="predicted"/>
<protein>
    <submittedName>
        <fullName evidence="1">Uncharacterized protein</fullName>
    </submittedName>
</protein>
<reference evidence="1" key="1">
    <citation type="submission" date="2014-11" db="EMBL/GenBank/DDBJ databases">
        <authorList>
            <person name="Amaro Gonzalez C."/>
        </authorList>
    </citation>
    <scope>NUCLEOTIDE SEQUENCE</scope>
</reference>
<evidence type="ECO:0000313" key="1">
    <source>
        <dbReference type="EMBL" id="JAH11913.1"/>
    </source>
</evidence>
<reference evidence="1" key="2">
    <citation type="journal article" date="2015" name="Fish Shellfish Immunol.">
        <title>Early steps in the European eel (Anguilla anguilla)-Vibrio vulnificus interaction in the gills: Role of the RtxA13 toxin.</title>
        <authorList>
            <person name="Callol A."/>
            <person name="Pajuelo D."/>
            <person name="Ebbesson L."/>
            <person name="Teles M."/>
            <person name="MacKenzie S."/>
            <person name="Amaro C."/>
        </authorList>
    </citation>
    <scope>NUCLEOTIDE SEQUENCE</scope>
</reference>
<organism evidence="1">
    <name type="scientific">Anguilla anguilla</name>
    <name type="common">European freshwater eel</name>
    <name type="synonym">Muraena anguilla</name>
    <dbReference type="NCBI Taxonomy" id="7936"/>
    <lineage>
        <taxon>Eukaryota</taxon>
        <taxon>Metazoa</taxon>
        <taxon>Chordata</taxon>
        <taxon>Craniata</taxon>
        <taxon>Vertebrata</taxon>
        <taxon>Euteleostomi</taxon>
        <taxon>Actinopterygii</taxon>
        <taxon>Neopterygii</taxon>
        <taxon>Teleostei</taxon>
        <taxon>Anguilliformes</taxon>
        <taxon>Anguillidae</taxon>
        <taxon>Anguilla</taxon>
    </lineage>
</organism>
<name>A0A0E9Q744_ANGAN</name>